<evidence type="ECO:0000313" key="2">
    <source>
        <dbReference type="EMBL" id="JAT45424.1"/>
    </source>
</evidence>
<accession>A0A1D1XSR6</accession>
<feature type="region of interest" description="Disordered" evidence="1">
    <location>
        <begin position="43"/>
        <end position="157"/>
    </location>
</feature>
<protein>
    <submittedName>
        <fullName evidence="2">Uncharacterized protein</fullName>
    </submittedName>
</protein>
<reference evidence="2" key="1">
    <citation type="submission" date="2015-07" db="EMBL/GenBank/DDBJ databases">
        <title>Transcriptome Assembly of Anthurium amnicola.</title>
        <authorList>
            <person name="Suzuki J."/>
        </authorList>
    </citation>
    <scope>NUCLEOTIDE SEQUENCE</scope>
</reference>
<proteinExistence type="predicted"/>
<gene>
    <name evidence="2" type="ORF">g.19930</name>
</gene>
<name>A0A1D1XSR6_9ARAE</name>
<organism evidence="2">
    <name type="scientific">Anthurium amnicola</name>
    <dbReference type="NCBI Taxonomy" id="1678845"/>
    <lineage>
        <taxon>Eukaryota</taxon>
        <taxon>Viridiplantae</taxon>
        <taxon>Streptophyta</taxon>
        <taxon>Embryophyta</taxon>
        <taxon>Tracheophyta</taxon>
        <taxon>Spermatophyta</taxon>
        <taxon>Magnoliopsida</taxon>
        <taxon>Liliopsida</taxon>
        <taxon>Araceae</taxon>
        <taxon>Pothoideae</taxon>
        <taxon>Potheae</taxon>
        <taxon>Anthurium</taxon>
    </lineage>
</organism>
<feature type="region of interest" description="Disordered" evidence="1">
    <location>
        <begin position="213"/>
        <end position="258"/>
    </location>
</feature>
<feature type="compositionally biased region" description="Basic residues" evidence="1">
    <location>
        <begin position="48"/>
        <end position="62"/>
    </location>
</feature>
<dbReference type="AlphaFoldDB" id="A0A1D1XSR6"/>
<feature type="compositionally biased region" description="Basic and acidic residues" evidence="1">
    <location>
        <begin position="222"/>
        <end position="233"/>
    </location>
</feature>
<evidence type="ECO:0000256" key="1">
    <source>
        <dbReference type="SAM" id="MobiDB-lite"/>
    </source>
</evidence>
<sequence>YKALFYLKFFLLSPNPDASPALAAAAPALPHPPPRHVVLRFLPPARGAGRHPRRLDRHRRHGELHGGSPHLRRLLPHPLQPDPFQGAAPPRHGRSPRRLPSLRRPLQRRRLPHRRLPLRRPPRRARPRPRPPPRPLPRIRPRRHDHQRPLPRRRDRRRREVRLLLVRGRPRLRRGPRRPERDARHLRRWGRARRPTPGAAVPVHGYRALHGGTRGGPAGQAREPDRHRVHDGGFGRGHGVRPQGGSRRGSMAGGDIDRGCRVQVAGPVREEDIREGHGGRVLRAPLCEGPWNMFDRMPDYGVSAARVSASSAAVLVTGSPRGGELGDTGADTGD</sequence>
<dbReference type="EMBL" id="GDJX01022512">
    <property type="protein sequence ID" value="JAT45424.1"/>
    <property type="molecule type" value="Transcribed_RNA"/>
</dbReference>
<feature type="non-terminal residue" evidence="2">
    <location>
        <position position="1"/>
    </location>
</feature>
<feature type="compositionally biased region" description="Basic residues" evidence="1">
    <location>
        <begin position="91"/>
        <end position="157"/>
    </location>
</feature>